<keyword evidence="2" id="KW-0238">DNA-binding</keyword>
<dbReference type="InterPro" id="IPR036388">
    <property type="entry name" value="WH-like_DNA-bd_sf"/>
</dbReference>
<dbReference type="PANTHER" id="PTHR24567:SF75">
    <property type="entry name" value="FUMARATE AND NITRATE REDUCTION REGULATORY PROTEIN"/>
    <property type="match status" value="1"/>
</dbReference>
<dbReference type="InterPro" id="IPR014710">
    <property type="entry name" value="RmlC-like_jellyroll"/>
</dbReference>
<proteinExistence type="predicted"/>
<dbReference type="GO" id="GO:0003677">
    <property type="term" value="F:DNA binding"/>
    <property type="evidence" value="ECO:0007669"/>
    <property type="project" value="UniProtKB-KW"/>
</dbReference>
<dbReference type="Gene3D" id="1.10.10.10">
    <property type="entry name" value="Winged helix-like DNA-binding domain superfamily/Winged helix DNA-binding domain"/>
    <property type="match status" value="1"/>
</dbReference>
<dbReference type="GO" id="GO:0005829">
    <property type="term" value="C:cytosol"/>
    <property type="evidence" value="ECO:0007669"/>
    <property type="project" value="TreeGrafter"/>
</dbReference>
<name>A0AAC9KEZ6_9PROT</name>
<evidence type="ECO:0000256" key="2">
    <source>
        <dbReference type="ARBA" id="ARBA00023125"/>
    </source>
</evidence>
<reference evidence="7" key="1">
    <citation type="submission" date="2016-11" db="EMBL/GenBank/DDBJ databases">
        <title>Comparative genomic and phenotypic analysis of Granulibacter bethesdensis clinical isolates from patients with chronic granulomatous disease.</title>
        <authorList>
            <person name="Zarember K.A."/>
            <person name="Porcella S.F."/>
            <person name="Chu J."/>
            <person name="Ding L."/>
            <person name="Dahlstrom E."/>
            <person name="Barbian K."/>
            <person name="Martens C."/>
            <person name="Sykora L."/>
            <person name="Kramer S."/>
            <person name="Pettinato A.M."/>
            <person name="Hong H."/>
            <person name="Wald G."/>
            <person name="Berg L.J."/>
            <person name="Rogge L.S."/>
            <person name="Greenberg D.E."/>
            <person name="Falcone E.L."/>
            <person name="Neves J.F."/>
            <person name="Simoes M.J."/>
            <person name="Casal M."/>
            <person name="Rodriguez-Lopez F.C."/>
            <person name="Zelazny A."/>
            <person name="Gallin J.I."/>
            <person name="Holland S.M."/>
        </authorList>
    </citation>
    <scope>NUCLEOTIDE SEQUENCE [LARGE SCALE GENOMIC DNA]</scope>
    <source>
        <strain evidence="7">NIH9.1</strain>
    </source>
</reference>
<dbReference type="EMBL" id="CP018191">
    <property type="protein sequence ID" value="APH54945.1"/>
    <property type="molecule type" value="Genomic_DNA"/>
</dbReference>
<feature type="region of interest" description="Disordered" evidence="4">
    <location>
        <begin position="1"/>
        <end position="29"/>
    </location>
</feature>
<evidence type="ECO:0000313" key="7">
    <source>
        <dbReference type="Proteomes" id="UP000182373"/>
    </source>
</evidence>
<dbReference type="Proteomes" id="UP000182373">
    <property type="component" value="Chromosome"/>
</dbReference>
<dbReference type="InterPro" id="IPR050397">
    <property type="entry name" value="Env_Response_Regulators"/>
</dbReference>
<evidence type="ECO:0000256" key="1">
    <source>
        <dbReference type="ARBA" id="ARBA00023015"/>
    </source>
</evidence>
<organism evidence="6 7">
    <name type="scientific">Granulibacter bethesdensis</name>
    <dbReference type="NCBI Taxonomy" id="364410"/>
    <lineage>
        <taxon>Bacteria</taxon>
        <taxon>Pseudomonadati</taxon>
        <taxon>Pseudomonadota</taxon>
        <taxon>Alphaproteobacteria</taxon>
        <taxon>Acetobacterales</taxon>
        <taxon>Acetobacteraceae</taxon>
        <taxon>Granulibacter</taxon>
    </lineage>
</organism>
<accession>A0AAC9KEZ6</accession>
<dbReference type="CDD" id="cd00038">
    <property type="entry name" value="CAP_ED"/>
    <property type="match status" value="1"/>
</dbReference>
<feature type="domain" description="HTH crp-type" evidence="5">
    <location>
        <begin position="166"/>
        <end position="237"/>
    </location>
</feature>
<dbReference type="PANTHER" id="PTHR24567">
    <property type="entry name" value="CRP FAMILY TRANSCRIPTIONAL REGULATORY PROTEIN"/>
    <property type="match status" value="1"/>
</dbReference>
<sequence>MPSGERTNNTIGSHQMTTTTPTSPLPSTVRLPPSLKSVRHTMSLFIHTAQQQIQHYARGDVLIEEGHPSRFCFQIISGCARAVRLMEDGRRQIGEFLLPGDMVGLEAVSEQIYTIEAVTPVTAQRRTIEDIEKQADQDKTFSYVLRQFIALKLQMSWKRQIALGRQTASERLFGFLDEMRDRLEEGSGNAITLPMSRSDIADYLGLTTETICRTLTAFQREGLISICKSEILFPSHPVLKQRDAPVSRSYTDTIRG</sequence>
<gene>
    <name evidence="6" type="ORF">GbCGDNIH9_8362</name>
</gene>
<dbReference type="PRINTS" id="PR00034">
    <property type="entry name" value="HTHCRP"/>
</dbReference>
<dbReference type="CDD" id="cd00092">
    <property type="entry name" value="HTH_CRP"/>
    <property type="match status" value="1"/>
</dbReference>
<keyword evidence="1" id="KW-0805">Transcription regulation</keyword>
<feature type="compositionally biased region" description="Low complexity" evidence="4">
    <location>
        <begin position="17"/>
        <end position="29"/>
    </location>
</feature>
<evidence type="ECO:0000259" key="5">
    <source>
        <dbReference type="PROSITE" id="PS51063"/>
    </source>
</evidence>
<dbReference type="Gene3D" id="2.60.120.10">
    <property type="entry name" value="Jelly Rolls"/>
    <property type="match status" value="1"/>
</dbReference>
<dbReference type="Pfam" id="PF13545">
    <property type="entry name" value="HTH_Crp_2"/>
    <property type="match status" value="1"/>
</dbReference>
<dbReference type="AlphaFoldDB" id="A0AAC9KEZ6"/>
<dbReference type="InterPro" id="IPR036390">
    <property type="entry name" value="WH_DNA-bd_sf"/>
</dbReference>
<evidence type="ECO:0000313" key="6">
    <source>
        <dbReference type="EMBL" id="APH54945.1"/>
    </source>
</evidence>
<dbReference type="InterPro" id="IPR012318">
    <property type="entry name" value="HTH_CRP"/>
</dbReference>
<protein>
    <submittedName>
        <fullName evidence="6">Nitrogen fixation regulation protein fixK</fullName>
    </submittedName>
</protein>
<dbReference type="PROSITE" id="PS51063">
    <property type="entry name" value="HTH_CRP_2"/>
    <property type="match status" value="1"/>
</dbReference>
<evidence type="ECO:0000256" key="3">
    <source>
        <dbReference type="ARBA" id="ARBA00023163"/>
    </source>
</evidence>
<dbReference type="SMART" id="SM00100">
    <property type="entry name" value="cNMP"/>
    <property type="match status" value="1"/>
</dbReference>
<dbReference type="Pfam" id="PF00027">
    <property type="entry name" value="cNMP_binding"/>
    <property type="match status" value="1"/>
</dbReference>
<dbReference type="SUPFAM" id="SSF51206">
    <property type="entry name" value="cAMP-binding domain-like"/>
    <property type="match status" value="1"/>
</dbReference>
<dbReference type="SMART" id="SM00419">
    <property type="entry name" value="HTH_CRP"/>
    <property type="match status" value="1"/>
</dbReference>
<dbReference type="GO" id="GO:0003700">
    <property type="term" value="F:DNA-binding transcription factor activity"/>
    <property type="evidence" value="ECO:0007669"/>
    <property type="project" value="TreeGrafter"/>
</dbReference>
<dbReference type="InterPro" id="IPR000595">
    <property type="entry name" value="cNMP-bd_dom"/>
</dbReference>
<dbReference type="InterPro" id="IPR018490">
    <property type="entry name" value="cNMP-bd_dom_sf"/>
</dbReference>
<evidence type="ECO:0000256" key="4">
    <source>
        <dbReference type="SAM" id="MobiDB-lite"/>
    </source>
</evidence>
<keyword evidence="3" id="KW-0804">Transcription</keyword>
<feature type="compositionally biased region" description="Polar residues" evidence="4">
    <location>
        <begin position="1"/>
        <end position="16"/>
    </location>
</feature>
<dbReference type="SUPFAM" id="SSF46785">
    <property type="entry name" value="Winged helix' DNA-binding domain"/>
    <property type="match status" value="1"/>
</dbReference>